<feature type="region of interest" description="Disordered" evidence="1">
    <location>
        <begin position="281"/>
        <end position="319"/>
    </location>
</feature>
<dbReference type="InterPro" id="IPR046331">
    <property type="entry name" value="GPAM1-like"/>
</dbReference>
<name>A0A8H5H587_9AGAR</name>
<dbReference type="OrthoDB" id="73491at2759"/>
<evidence type="ECO:0000313" key="4">
    <source>
        <dbReference type="Proteomes" id="UP000565441"/>
    </source>
</evidence>
<feature type="compositionally biased region" description="Basic and acidic residues" evidence="1">
    <location>
        <begin position="298"/>
        <end position="312"/>
    </location>
</feature>
<protein>
    <recommendedName>
        <fullName evidence="2">DUF3752 domain-containing protein</fullName>
    </recommendedName>
</protein>
<feature type="region of interest" description="Disordered" evidence="1">
    <location>
        <begin position="27"/>
        <end position="257"/>
    </location>
</feature>
<feature type="compositionally biased region" description="Basic and acidic residues" evidence="1">
    <location>
        <begin position="223"/>
        <end position="236"/>
    </location>
</feature>
<evidence type="ECO:0000313" key="3">
    <source>
        <dbReference type="EMBL" id="KAF5376871.1"/>
    </source>
</evidence>
<gene>
    <name evidence="3" type="ORF">D9615_007260</name>
</gene>
<feature type="compositionally biased region" description="Basic and acidic residues" evidence="1">
    <location>
        <begin position="144"/>
        <end position="179"/>
    </location>
</feature>
<dbReference type="Pfam" id="PF12572">
    <property type="entry name" value="DUF3752"/>
    <property type="match status" value="1"/>
</dbReference>
<feature type="compositionally biased region" description="Acidic residues" evidence="1">
    <location>
        <begin position="62"/>
        <end position="74"/>
    </location>
</feature>
<keyword evidence="4" id="KW-1185">Reference proteome</keyword>
<reference evidence="3 4" key="1">
    <citation type="journal article" date="2020" name="ISME J.">
        <title>Uncovering the hidden diversity of litter-decomposition mechanisms in mushroom-forming fungi.</title>
        <authorList>
            <person name="Floudas D."/>
            <person name="Bentzer J."/>
            <person name="Ahren D."/>
            <person name="Johansson T."/>
            <person name="Persson P."/>
            <person name="Tunlid A."/>
        </authorList>
    </citation>
    <scope>NUCLEOTIDE SEQUENCE [LARGE SCALE GENOMIC DNA]</scope>
    <source>
        <strain evidence="3 4">CBS 661.87</strain>
    </source>
</reference>
<dbReference type="AlphaFoldDB" id="A0A8H5H587"/>
<sequence length="348" mass="38655">MFVVWQCHEVQTPLHCPRRSGMAAIGPELPPHLLRREEGEDNKEAVSVGPQIPPGRLNQQNADDDDDEDEDDYVPELPPDLAATRSAGLSHPEAGGSNSSEHKRVVGPSMPSYPPTYDPKYHSVYDDDSDDDDFGPKPLPAGVKHAETDAVKEFMDREERRRKIAEEAAKPKALKRDEWMLVPPSSSDLLGNLDPTKLKARQFSRSTAPPAKKTDNSLWTETPAERQQRLADEVSGKKRRAVETSADDDVSDEKKRRRMDEELIRKGVDEYTASTAFLQKRRGPALVSQHEASGKAVTPKEKEGGIWDHSRDMGLGGRLMDDSKRTKLIREAQGLGDRFGTGKSGGFL</sequence>
<evidence type="ECO:0000259" key="2">
    <source>
        <dbReference type="Pfam" id="PF12572"/>
    </source>
</evidence>
<dbReference type="EMBL" id="JAACJP010000026">
    <property type="protein sequence ID" value="KAF5376871.1"/>
    <property type="molecule type" value="Genomic_DNA"/>
</dbReference>
<dbReference type="InterPro" id="IPR022226">
    <property type="entry name" value="DUF3752"/>
</dbReference>
<feature type="domain" description="DUF3752" evidence="2">
    <location>
        <begin position="183"/>
        <end position="340"/>
    </location>
</feature>
<organism evidence="3 4">
    <name type="scientific">Tricholomella constricta</name>
    <dbReference type="NCBI Taxonomy" id="117010"/>
    <lineage>
        <taxon>Eukaryota</taxon>
        <taxon>Fungi</taxon>
        <taxon>Dikarya</taxon>
        <taxon>Basidiomycota</taxon>
        <taxon>Agaricomycotina</taxon>
        <taxon>Agaricomycetes</taxon>
        <taxon>Agaricomycetidae</taxon>
        <taxon>Agaricales</taxon>
        <taxon>Tricholomatineae</taxon>
        <taxon>Lyophyllaceae</taxon>
        <taxon>Tricholomella</taxon>
    </lineage>
</organism>
<dbReference type="PANTHER" id="PTHR46370">
    <property type="entry name" value="GPALPP MOTIFS-CONTAINING PROTEIN 1"/>
    <property type="match status" value="1"/>
</dbReference>
<comment type="caution">
    <text evidence="3">The sequence shown here is derived from an EMBL/GenBank/DDBJ whole genome shotgun (WGS) entry which is preliminary data.</text>
</comment>
<dbReference type="PANTHER" id="PTHR46370:SF1">
    <property type="entry name" value="GPALPP MOTIFS-CONTAINING PROTEIN 1"/>
    <property type="match status" value="1"/>
</dbReference>
<proteinExistence type="predicted"/>
<feature type="compositionally biased region" description="Basic and acidic residues" evidence="1">
    <location>
        <begin position="34"/>
        <end position="44"/>
    </location>
</feature>
<accession>A0A8H5H587</accession>
<dbReference type="Proteomes" id="UP000565441">
    <property type="component" value="Unassembled WGS sequence"/>
</dbReference>
<evidence type="ECO:0000256" key="1">
    <source>
        <dbReference type="SAM" id="MobiDB-lite"/>
    </source>
</evidence>